<dbReference type="Proteomes" id="UP000199310">
    <property type="component" value="Unassembled WGS sequence"/>
</dbReference>
<dbReference type="CDD" id="cd02966">
    <property type="entry name" value="TlpA_like_family"/>
    <property type="match status" value="1"/>
</dbReference>
<name>A0A1I0REU5_9BACT</name>
<organism evidence="3 4">
    <name type="scientific">Chitinophaga arvensicola</name>
    <dbReference type="NCBI Taxonomy" id="29529"/>
    <lineage>
        <taxon>Bacteria</taxon>
        <taxon>Pseudomonadati</taxon>
        <taxon>Bacteroidota</taxon>
        <taxon>Chitinophagia</taxon>
        <taxon>Chitinophagales</taxon>
        <taxon>Chitinophagaceae</taxon>
        <taxon>Chitinophaga</taxon>
    </lineage>
</organism>
<dbReference type="Pfam" id="PF00578">
    <property type="entry name" value="AhpC-TSA"/>
    <property type="match status" value="1"/>
</dbReference>
<dbReference type="PANTHER" id="PTHR42852">
    <property type="entry name" value="THIOL:DISULFIDE INTERCHANGE PROTEIN DSBE"/>
    <property type="match status" value="1"/>
</dbReference>
<evidence type="ECO:0000313" key="3">
    <source>
        <dbReference type="EMBL" id="SEW39175.1"/>
    </source>
</evidence>
<dbReference type="GO" id="GO:0016853">
    <property type="term" value="F:isomerase activity"/>
    <property type="evidence" value="ECO:0007669"/>
    <property type="project" value="UniProtKB-KW"/>
</dbReference>
<dbReference type="InterPro" id="IPR050553">
    <property type="entry name" value="Thioredoxin_ResA/DsbE_sf"/>
</dbReference>
<dbReference type="InterPro" id="IPR036249">
    <property type="entry name" value="Thioredoxin-like_sf"/>
</dbReference>
<accession>A0A1I0REU5</accession>
<dbReference type="SUPFAM" id="SSF52833">
    <property type="entry name" value="Thioredoxin-like"/>
    <property type="match status" value="1"/>
</dbReference>
<dbReference type="RefSeq" id="WP_089895493.1">
    <property type="nucleotide sequence ID" value="NZ_FOJG01000001.1"/>
</dbReference>
<evidence type="ECO:0000259" key="2">
    <source>
        <dbReference type="PROSITE" id="PS51352"/>
    </source>
</evidence>
<keyword evidence="3" id="KW-0413">Isomerase</keyword>
<evidence type="ECO:0000256" key="1">
    <source>
        <dbReference type="SAM" id="SignalP"/>
    </source>
</evidence>
<proteinExistence type="predicted"/>
<dbReference type="PROSITE" id="PS51352">
    <property type="entry name" value="THIOREDOXIN_2"/>
    <property type="match status" value="1"/>
</dbReference>
<dbReference type="Gene3D" id="3.40.30.10">
    <property type="entry name" value="Glutaredoxin"/>
    <property type="match status" value="1"/>
</dbReference>
<feature type="domain" description="Thioredoxin" evidence="2">
    <location>
        <begin position="314"/>
        <end position="450"/>
    </location>
</feature>
<protein>
    <submittedName>
        <fullName evidence="3">Thiol-disulfide isomerase or thioredoxin</fullName>
    </submittedName>
</protein>
<keyword evidence="4" id="KW-1185">Reference proteome</keyword>
<dbReference type="OrthoDB" id="641668at2"/>
<dbReference type="GO" id="GO:0016491">
    <property type="term" value="F:oxidoreductase activity"/>
    <property type="evidence" value="ECO:0007669"/>
    <property type="project" value="InterPro"/>
</dbReference>
<dbReference type="InterPro" id="IPR013766">
    <property type="entry name" value="Thioredoxin_domain"/>
</dbReference>
<evidence type="ECO:0000313" key="4">
    <source>
        <dbReference type="Proteomes" id="UP000199310"/>
    </source>
</evidence>
<dbReference type="InterPro" id="IPR000866">
    <property type="entry name" value="AhpC/TSA"/>
</dbReference>
<gene>
    <name evidence="3" type="ORF">SAMN04488122_2711</name>
</gene>
<keyword evidence="1" id="KW-0732">Signal</keyword>
<dbReference type="STRING" id="29529.SAMN04488122_2711"/>
<dbReference type="GO" id="GO:0016209">
    <property type="term" value="F:antioxidant activity"/>
    <property type="evidence" value="ECO:0007669"/>
    <property type="project" value="InterPro"/>
</dbReference>
<dbReference type="AlphaFoldDB" id="A0A1I0REU5"/>
<sequence>MRNRLFCLFCSVFLLPVAVKATVVVKGELPANPHSLITFYRYVDYVSMAPLEITQVHTDGAGRFQANIPDSAGMLIKLIVENRSLSFYVLPGGEYAVGEAHNELGVKDVAGRPINQRIREMSGEFRDNWFPLFVDTITKEYRKDAPSDTVFRHWEAIERKYTADSTQPEYALLRYQAAICYLSFMHQLPGADQLMNNFERIYFNEAPIQERNPFYTQLLESYMSYRVVMHPLQRYHASPYNSMDQLIHEVNYFPGSRLRQLALVAGLNQEYFSERDVDAREVVNRRIQTEVLNRVTDPVIREMLLKVISENNRARIGNKFPLLSLKNEKNEIVNIADIKSDLILVDFWATWCWGCVEGMKSFPDWLRECGDKLTIVTISVDDNLQKMTSFLDRREKLPGVRSLYNGRTGGYLDKLMIRGYPTYILLNKNREIIAMPGYTSGVSGLLKAAL</sequence>
<reference evidence="4" key="1">
    <citation type="submission" date="2016-10" db="EMBL/GenBank/DDBJ databases">
        <authorList>
            <person name="Varghese N."/>
            <person name="Submissions S."/>
        </authorList>
    </citation>
    <scope>NUCLEOTIDE SEQUENCE [LARGE SCALE GENOMIC DNA]</scope>
    <source>
        <strain evidence="4">DSM 3695</strain>
    </source>
</reference>
<dbReference type="EMBL" id="FOJG01000001">
    <property type="protein sequence ID" value="SEW39175.1"/>
    <property type="molecule type" value="Genomic_DNA"/>
</dbReference>
<feature type="chain" id="PRO_5011475127" evidence="1">
    <location>
        <begin position="22"/>
        <end position="450"/>
    </location>
</feature>
<feature type="signal peptide" evidence="1">
    <location>
        <begin position="1"/>
        <end position="21"/>
    </location>
</feature>
<dbReference type="PANTHER" id="PTHR42852:SF13">
    <property type="entry name" value="PROTEIN DIPZ"/>
    <property type="match status" value="1"/>
</dbReference>